<dbReference type="Pfam" id="PF00004">
    <property type="entry name" value="AAA"/>
    <property type="match status" value="1"/>
</dbReference>
<gene>
    <name evidence="5" type="ORF">ACFFN0_14635</name>
</gene>
<keyword evidence="6" id="KW-1185">Reference proteome</keyword>
<name>A0ABV5V632_9MICO</name>
<feature type="domain" description="ATPase AAA-type core" evidence="2">
    <location>
        <begin position="390"/>
        <end position="461"/>
    </location>
</feature>
<dbReference type="InterPro" id="IPR035089">
    <property type="entry name" value="Phage_sheath_subtilisin"/>
</dbReference>
<dbReference type="Pfam" id="PF17482">
    <property type="entry name" value="Phage_sheath_1C"/>
    <property type="match status" value="1"/>
</dbReference>
<evidence type="ECO:0000313" key="5">
    <source>
        <dbReference type="EMBL" id="MFB9733282.1"/>
    </source>
</evidence>
<evidence type="ECO:0000256" key="1">
    <source>
        <dbReference type="ARBA" id="ARBA00008005"/>
    </source>
</evidence>
<organism evidence="5 6">
    <name type="scientific">Ornithinimicrobium kibberense</name>
    <dbReference type="NCBI Taxonomy" id="282060"/>
    <lineage>
        <taxon>Bacteria</taxon>
        <taxon>Bacillati</taxon>
        <taxon>Actinomycetota</taxon>
        <taxon>Actinomycetes</taxon>
        <taxon>Micrococcales</taxon>
        <taxon>Ornithinimicrobiaceae</taxon>
        <taxon>Ornithinimicrobium</taxon>
    </lineage>
</organism>
<protein>
    <submittedName>
        <fullName evidence="5">Phage tail sheath subtilisin-like domain-containing protein</fullName>
    </submittedName>
</protein>
<dbReference type="InterPro" id="IPR020287">
    <property type="entry name" value="Tail_sheath_C"/>
</dbReference>
<dbReference type="Proteomes" id="UP001589613">
    <property type="component" value="Unassembled WGS sequence"/>
</dbReference>
<evidence type="ECO:0000313" key="6">
    <source>
        <dbReference type="Proteomes" id="UP001589613"/>
    </source>
</evidence>
<feature type="domain" description="Tail sheath protein subtilisin-like" evidence="3">
    <location>
        <begin position="163"/>
        <end position="243"/>
    </location>
</feature>
<dbReference type="RefSeq" id="WP_141338612.1">
    <property type="nucleotide sequence ID" value="NZ_JBHMAX010000028.1"/>
</dbReference>
<dbReference type="EMBL" id="JBHMAX010000028">
    <property type="protein sequence ID" value="MFB9733282.1"/>
    <property type="molecule type" value="Genomic_DNA"/>
</dbReference>
<feature type="domain" description="Tail sheath protein C-terminal" evidence="4">
    <location>
        <begin position="251"/>
        <end position="352"/>
    </location>
</feature>
<evidence type="ECO:0000259" key="3">
    <source>
        <dbReference type="Pfam" id="PF04984"/>
    </source>
</evidence>
<evidence type="ECO:0000259" key="2">
    <source>
        <dbReference type="Pfam" id="PF00004"/>
    </source>
</evidence>
<dbReference type="Pfam" id="PF04984">
    <property type="entry name" value="Phage_sheath_1"/>
    <property type="match status" value="1"/>
</dbReference>
<dbReference type="SUPFAM" id="SSF52540">
    <property type="entry name" value="P-loop containing nucleoside triphosphate hydrolases"/>
    <property type="match status" value="1"/>
</dbReference>
<sequence length="484" mass="51324">MPHTEPSAAGAPIQPLPTSVTGFVGAADAGPVGTPVTVTSAADYHATFGPSLDSDRPLGHAVELFFANGGTSAVVVRSAGPAPAQLVPVEGPGGVHALDGSGVTVLVVPGLTAAHPDQVRVALGRCAASRAVLLLDLPPGPWGPAHEAALGAVTDHAERAAAYHPWGVVDGVTVPPSGAVAGVVARTDVERGVWKAPAGVELRGVDGFAETLTDEDVDRLVQAGVNPLRELPGRGRVVWGARTVAGGRPADPVARYVSVRRLTDHVLASVTAGLGFVADEQNDAALWARVRGLTEGFLHDLWRRGALQGAKPEQAYGVRCGPGETMTEADVLAGRFVVRLWFAPVRPAEFEVRTVHLQAAVAAGEGGSPAEPAPPVAPRLVVPSVVEEPAAVRRVDLRRVVSRYIGETEKNLSRLFDRAQETGEVLLFDEADALFGKRTRVRHAHDRYANQEVGRLIERLAREKGVEVRWQQGKARRRWLRRRW</sequence>
<proteinExistence type="inferred from homology"/>
<dbReference type="Gene3D" id="3.40.50.300">
    <property type="entry name" value="P-loop containing nucleotide triphosphate hydrolases"/>
    <property type="match status" value="1"/>
</dbReference>
<dbReference type="Gene3D" id="3.40.50.11780">
    <property type="match status" value="1"/>
</dbReference>
<dbReference type="PANTHER" id="PTHR35861:SF1">
    <property type="entry name" value="PHAGE TAIL SHEATH PROTEIN"/>
    <property type="match status" value="1"/>
</dbReference>
<dbReference type="InterPro" id="IPR027417">
    <property type="entry name" value="P-loop_NTPase"/>
</dbReference>
<evidence type="ECO:0000259" key="4">
    <source>
        <dbReference type="Pfam" id="PF17482"/>
    </source>
</evidence>
<dbReference type="PANTHER" id="PTHR35861">
    <property type="match status" value="1"/>
</dbReference>
<comment type="similarity">
    <text evidence="1">Belongs to the myoviridae tail sheath protein family.</text>
</comment>
<comment type="caution">
    <text evidence="5">The sequence shown here is derived from an EMBL/GenBank/DDBJ whole genome shotgun (WGS) entry which is preliminary data.</text>
</comment>
<reference evidence="5 6" key="1">
    <citation type="submission" date="2024-09" db="EMBL/GenBank/DDBJ databases">
        <authorList>
            <person name="Sun Q."/>
            <person name="Mori K."/>
        </authorList>
    </citation>
    <scope>NUCLEOTIDE SEQUENCE [LARGE SCALE GENOMIC DNA]</scope>
    <source>
        <strain evidence="5 6">JCM 12763</strain>
    </source>
</reference>
<dbReference type="InterPro" id="IPR052042">
    <property type="entry name" value="Tail_sheath_structural"/>
</dbReference>
<accession>A0ABV5V632</accession>
<dbReference type="InterPro" id="IPR003959">
    <property type="entry name" value="ATPase_AAA_core"/>
</dbReference>